<feature type="non-terminal residue" evidence="1">
    <location>
        <position position="1"/>
    </location>
</feature>
<reference evidence="1" key="1">
    <citation type="submission" date="2022-07" db="EMBL/GenBank/DDBJ databases">
        <title>Genome analysis of Parmales, a sister group of diatoms, reveals the evolutionary specialization of diatoms from phago-mixotrophs to photoautotrophs.</title>
        <authorList>
            <person name="Ban H."/>
            <person name="Sato S."/>
            <person name="Yoshikawa S."/>
            <person name="Kazumasa Y."/>
            <person name="Nakamura Y."/>
            <person name="Ichinomiya M."/>
            <person name="Saitoh K."/>
            <person name="Sato N."/>
            <person name="Blanc-Mathieu R."/>
            <person name="Endo H."/>
            <person name="Kuwata A."/>
            <person name="Ogata H."/>
        </authorList>
    </citation>
    <scope>NUCLEOTIDE SEQUENCE</scope>
</reference>
<dbReference type="OrthoDB" id="4153866at2759"/>
<gene>
    <name evidence="1" type="ORF">TrRE_jg3472</name>
</gene>
<evidence type="ECO:0000313" key="2">
    <source>
        <dbReference type="Proteomes" id="UP001165082"/>
    </source>
</evidence>
<accession>A0A9W7E6Q9</accession>
<dbReference type="AlphaFoldDB" id="A0A9W7E6Q9"/>
<evidence type="ECO:0000313" key="1">
    <source>
        <dbReference type="EMBL" id="GMH70369.1"/>
    </source>
</evidence>
<name>A0A9W7E6Q9_9STRA</name>
<keyword evidence="2" id="KW-1185">Reference proteome</keyword>
<proteinExistence type="predicted"/>
<organism evidence="1 2">
    <name type="scientific">Triparma retinervis</name>
    <dbReference type="NCBI Taxonomy" id="2557542"/>
    <lineage>
        <taxon>Eukaryota</taxon>
        <taxon>Sar</taxon>
        <taxon>Stramenopiles</taxon>
        <taxon>Ochrophyta</taxon>
        <taxon>Bolidophyceae</taxon>
        <taxon>Parmales</taxon>
        <taxon>Triparmaceae</taxon>
        <taxon>Triparma</taxon>
    </lineage>
</organism>
<sequence length="64" mass="7593">RRIEEITKKAHSEGKRVRAYALPNKEGAWEQALNKGVDIISVDDHQGFREFCEKKSEREREEFF</sequence>
<protein>
    <submittedName>
        <fullName evidence="1">Uncharacterized protein</fullName>
    </submittedName>
</protein>
<comment type="caution">
    <text evidence="1">The sequence shown here is derived from an EMBL/GenBank/DDBJ whole genome shotgun (WGS) entry which is preliminary data.</text>
</comment>
<dbReference type="Proteomes" id="UP001165082">
    <property type="component" value="Unassembled WGS sequence"/>
</dbReference>
<dbReference type="EMBL" id="BRXZ01004197">
    <property type="protein sequence ID" value="GMH70369.1"/>
    <property type="molecule type" value="Genomic_DNA"/>
</dbReference>